<accession>A0A1Z3CMP0</accession>
<organism evidence="1 2">
    <name type="scientific">Fusobacterium nucleatum subsp. polymorphum</name>
    <name type="common">Fusobacterium polymorphum</name>
    <dbReference type="NCBI Taxonomy" id="76857"/>
    <lineage>
        <taxon>Bacteria</taxon>
        <taxon>Fusobacteriati</taxon>
        <taxon>Fusobacteriota</taxon>
        <taxon>Fusobacteriia</taxon>
        <taxon>Fusobacteriales</taxon>
        <taxon>Fusobacteriaceae</taxon>
        <taxon>Fusobacterium</taxon>
    </lineage>
</organism>
<dbReference type="InterPro" id="IPR022595">
    <property type="entry name" value="Enc34_ssDNA-bd"/>
</dbReference>
<dbReference type="InterPro" id="IPR012340">
    <property type="entry name" value="NA-bd_OB-fold"/>
</dbReference>
<dbReference type="Proteomes" id="UP000196759">
    <property type="component" value="Chromosome"/>
</dbReference>
<dbReference type="EMBL" id="CP021934">
    <property type="protein sequence ID" value="ASC04213.1"/>
    <property type="molecule type" value="Genomic_DNA"/>
</dbReference>
<evidence type="ECO:0008006" key="3">
    <source>
        <dbReference type="Google" id="ProtNLM"/>
    </source>
</evidence>
<keyword evidence="2" id="KW-1185">Reference proteome</keyword>
<dbReference type="SUPFAM" id="SSF50249">
    <property type="entry name" value="Nucleic acid-binding proteins"/>
    <property type="match status" value="1"/>
</dbReference>
<proteinExistence type="predicted"/>
<sequence length="192" mass="20821">MANETRAMTGKVRLSYVHLFKPYAAEKGQEEKYSCTILVPKTDVQTKMKLDAAINAAIEKGISTVWNGVKPPKPTIPIYDGDGIRPSDGQEFGPECKGHWVFTASAKIDYQPGIVDVRAQPILNQSEIYSGIYARVSVNFFPYAVSGKKGIGCGLGNVQKLMDGEPLSAVGIKAENEFGEVEIDPVTGEPLL</sequence>
<dbReference type="AlphaFoldDB" id="A0A1Z3CMP0"/>
<dbReference type="Pfam" id="PF10991">
    <property type="entry name" value="Enc34_ssDNA-bd"/>
    <property type="match status" value="1"/>
</dbReference>
<protein>
    <recommendedName>
        <fullName evidence="3">DUF2815 family protein</fullName>
    </recommendedName>
</protein>
<evidence type="ECO:0000313" key="1">
    <source>
        <dbReference type="EMBL" id="ASC04213.1"/>
    </source>
</evidence>
<dbReference type="Gene3D" id="2.40.50.140">
    <property type="entry name" value="Nucleic acid-binding proteins"/>
    <property type="match status" value="1"/>
</dbReference>
<gene>
    <name evidence="1" type="ORF">CBG50_08830</name>
</gene>
<name>A0A1Z3CMP0_FUSNP</name>
<evidence type="ECO:0000313" key="2">
    <source>
        <dbReference type="Proteomes" id="UP000196759"/>
    </source>
</evidence>
<reference evidence="1 2" key="1">
    <citation type="submission" date="2017-06" db="EMBL/GenBank/DDBJ databases">
        <title>Draft genome sequence of Fusobacterium nucleatum subsp. polymorphum KCOM 1260 (=ChDC F218).</title>
        <authorList>
            <person name="Kook J.-K."/>
            <person name="Park S.-N."/>
            <person name="Lim Y.K."/>
            <person name="Roh H."/>
        </authorList>
    </citation>
    <scope>NUCLEOTIDE SEQUENCE [LARGE SCALE GENOMIC DNA]</scope>
    <source>
        <strain evidence="2">KCOM 1260 (ChDC F218)</strain>
    </source>
</reference>